<keyword evidence="1" id="KW-0732">Signal</keyword>
<evidence type="ECO:0000256" key="1">
    <source>
        <dbReference type="SAM" id="SignalP"/>
    </source>
</evidence>
<keyword evidence="3" id="KW-1185">Reference proteome</keyword>
<gene>
    <name evidence="2" type="ORF">J5X90_18690</name>
</gene>
<protein>
    <recommendedName>
        <fullName evidence="4">DUF2268 domain-containing protein</fullName>
    </recommendedName>
</protein>
<evidence type="ECO:0000313" key="3">
    <source>
        <dbReference type="Proteomes" id="UP000665025"/>
    </source>
</evidence>
<feature type="chain" id="PRO_5047349032" description="DUF2268 domain-containing protein" evidence="1">
    <location>
        <begin position="24"/>
        <end position="332"/>
    </location>
</feature>
<proteinExistence type="predicted"/>
<sequence length="332" mass="37415">MNKIGLLAAIVSVVLQAPVAAKASEPRWQCNEQALVFNNKAENNLHAYLSFLARNPSALPDGLNAQDRQKWHAAISQYQLHTSQPRFHPLFSDSELSELTEHLFDANSAVTDLPVNNLTRGYFAVMSSYRDEIWPQHQAQNQAWTQQSIALLDRYGEQVCSRLSDIFGTNVIVAQQHRVLTVARPFTHAGAFTSGRNLITFINSYQAGFQDGLALEMLFHEVAHTSFPDSPLYQALQSRAKAQGKQAEFKSLWHPMLFYMVGEVTRQTLAEQGHTFVPYAHWKGLYKNRQDPLAKLNQYWQPYMAGQVSQQQAINNLIDASVIPISLNTCSI</sequence>
<dbReference type="RefSeq" id="WP_209053953.1">
    <property type="nucleotide sequence ID" value="NZ_CP072426.1"/>
</dbReference>
<dbReference type="Proteomes" id="UP000665025">
    <property type="component" value="Chromosome 2"/>
</dbReference>
<feature type="signal peptide" evidence="1">
    <location>
        <begin position="1"/>
        <end position="23"/>
    </location>
</feature>
<evidence type="ECO:0008006" key="4">
    <source>
        <dbReference type="Google" id="ProtNLM"/>
    </source>
</evidence>
<name>A0ABX7VG09_9GAMM</name>
<dbReference type="EMBL" id="CP072426">
    <property type="protein sequence ID" value="QTL37773.1"/>
    <property type="molecule type" value="Genomic_DNA"/>
</dbReference>
<accession>A0ABX7VG09</accession>
<reference evidence="2 3" key="1">
    <citation type="submission" date="2021-03" db="EMBL/GenBank/DDBJ databases">
        <title>Complete Genome of Pseudoalteromonas viridis Strain BBR56, a new biocontrol bacterial candidate.</title>
        <authorList>
            <person name="Handayani D.P."/>
            <person name="Isnansetyo A."/>
            <person name="Istiqomah I."/>
            <person name="Jumina J."/>
        </authorList>
    </citation>
    <scope>NUCLEOTIDE SEQUENCE [LARGE SCALE GENOMIC DNA]</scope>
    <source>
        <strain evidence="2 3">BBR56</strain>
    </source>
</reference>
<organism evidence="2 3">
    <name type="scientific">Pseudoalteromonas viridis</name>
    <dbReference type="NCBI Taxonomy" id="339617"/>
    <lineage>
        <taxon>Bacteria</taxon>
        <taxon>Pseudomonadati</taxon>
        <taxon>Pseudomonadota</taxon>
        <taxon>Gammaproteobacteria</taxon>
        <taxon>Alteromonadales</taxon>
        <taxon>Pseudoalteromonadaceae</taxon>
        <taxon>Pseudoalteromonas</taxon>
    </lineage>
</organism>
<evidence type="ECO:0000313" key="2">
    <source>
        <dbReference type="EMBL" id="QTL37773.1"/>
    </source>
</evidence>